<name>C0BDK8_9FIRM</name>
<comment type="caution">
    <text evidence="2">The sequence shown here is derived from an EMBL/GenBank/DDBJ whole genome shotgun (WGS) entry which is preliminary data.</text>
</comment>
<dbReference type="InterPro" id="IPR025164">
    <property type="entry name" value="Toastrack_DUF4097"/>
</dbReference>
<reference evidence="2 3" key="2">
    <citation type="submission" date="2009-03" db="EMBL/GenBank/DDBJ databases">
        <title>Draft genome sequence of Coprococcus comes (ATCC 27758).</title>
        <authorList>
            <person name="Sudarsanam P."/>
            <person name="Ley R."/>
            <person name="Guruge J."/>
            <person name="Turnbaugh P.J."/>
            <person name="Mahowald M."/>
            <person name="Liep D."/>
            <person name="Gordon J."/>
        </authorList>
    </citation>
    <scope>NUCLEOTIDE SEQUENCE [LARGE SCALE GENOMIC DNA]</scope>
    <source>
        <strain evidence="2 3">ATCC 27758</strain>
    </source>
</reference>
<organism evidence="2 3">
    <name type="scientific">Coprococcus comes ATCC 27758</name>
    <dbReference type="NCBI Taxonomy" id="470146"/>
    <lineage>
        <taxon>Bacteria</taxon>
        <taxon>Bacillati</taxon>
        <taxon>Bacillota</taxon>
        <taxon>Clostridia</taxon>
        <taxon>Lachnospirales</taxon>
        <taxon>Lachnospiraceae</taxon>
        <taxon>Coprococcus</taxon>
    </lineage>
</organism>
<gene>
    <name evidence="2" type="ORF">COPCOM_03262</name>
</gene>
<accession>C0BDK8</accession>
<dbReference type="Pfam" id="PF13349">
    <property type="entry name" value="DUF4097"/>
    <property type="match status" value="1"/>
</dbReference>
<dbReference type="HOGENOM" id="CLU_1674926_0_0_9"/>
<protein>
    <recommendedName>
        <fullName evidence="1">DUF4097 domain-containing protein</fullName>
    </recommendedName>
</protein>
<feature type="domain" description="DUF4097" evidence="1">
    <location>
        <begin position="4"/>
        <end position="99"/>
    </location>
</feature>
<evidence type="ECO:0000313" key="3">
    <source>
        <dbReference type="Proteomes" id="UP000003793"/>
    </source>
</evidence>
<evidence type="ECO:0000313" key="2">
    <source>
        <dbReference type="EMBL" id="EEG88554.1"/>
    </source>
</evidence>
<reference evidence="2 3" key="1">
    <citation type="submission" date="2009-02" db="EMBL/GenBank/DDBJ databases">
        <authorList>
            <person name="Fulton L."/>
            <person name="Clifton S."/>
            <person name="Fulton B."/>
            <person name="Xu J."/>
            <person name="Minx P."/>
            <person name="Pepin K.H."/>
            <person name="Johnson M."/>
            <person name="Bhonagiri V."/>
            <person name="Nash W.E."/>
            <person name="Mardis E.R."/>
            <person name="Wilson R.K."/>
        </authorList>
    </citation>
    <scope>NUCLEOTIDE SEQUENCE [LARGE SCALE GENOMIC DNA]</scope>
    <source>
        <strain evidence="2 3">ATCC 27758</strain>
    </source>
</reference>
<proteinExistence type="predicted"/>
<dbReference type="Proteomes" id="UP000003793">
    <property type="component" value="Unassembled WGS sequence"/>
</dbReference>
<evidence type="ECO:0000259" key="1">
    <source>
        <dbReference type="Pfam" id="PF13349"/>
    </source>
</evidence>
<dbReference type="EMBL" id="ABVR01000043">
    <property type="protein sequence ID" value="EEG88554.1"/>
    <property type="molecule type" value="Genomic_DNA"/>
</dbReference>
<dbReference type="AlphaFoldDB" id="C0BDK8"/>
<sequence>MRSSFSFKNVRNAKGTLVIYLPRDYKFDQVDMEYGAVTAEIDGLNAKSLKIESGASGCTIKNADIEELDVETGAGSLDFYGTVEKEVDIDCGAGSVTLNLEGKVEDYNYELDSSAGSVEIGEDIDLGGLSTEKSIDNGSKRTIEISNGAGSVEIRFH</sequence>